<keyword evidence="9" id="KW-0411">Iron-sulfur</keyword>
<dbReference type="InterPro" id="IPR011538">
    <property type="entry name" value="Nuo51_FMN-bd"/>
</dbReference>
<feature type="domain" description="NADH-ubiquinone oxidoreductase 51kDa subunit iron-sulphur binding" evidence="10">
    <location>
        <begin position="315"/>
        <end position="359"/>
    </location>
</feature>
<evidence type="ECO:0000313" key="11">
    <source>
        <dbReference type="EMBL" id="KUL50691.1"/>
    </source>
</evidence>
<dbReference type="InterPro" id="IPR050837">
    <property type="entry name" value="ComplexI_51kDa_subunit"/>
</dbReference>
<dbReference type="Gene3D" id="3.40.50.11540">
    <property type="entry name" value="NADH-ubiquinone oxidoreductase 51kDa subunit"/>
    <property type="match status" value="1"/>
</dbReference>
<evidence type="ECO:0000256" key="7">
    <source>
        <dbReference type="ARBA" id="ARBA00022723"/>
    </source>
</evidence>
<dbReference type="GO" id="GO:0003954">
    <property type="term" value="F:NADH dehydrogenase activity"/>
    <property type="evidence" value="ECO:0007669"/>
    <property type="project" value="TreeGrafter"/>
</dbReference>
<dbReference type="Pfam" id="PF13459">
    <property type="entry name" value="Fer4_15"/>
    <property type="match status" value="1"/>
</dbReference>
<dbReference type="InterPro" id="IPR037225">
    <property type="entry name" value="Nuo51_FMN-bd_sf"/>
</dbReference>
<dbReference type="Pfam" id="PF10589">
    <property type="entry name" value="NADH_4Fe-4S"/>
    <property type="match status" value="1"/>
</dbReference>
<proteinExistence type="inferred from homology"/>
<dbReference type="SUPFAM" id="SSF142019">
    <property type="entry name" value="Nqo1 FMN-binding domain-like"/>
    <property type="match status" value="1"/>
</dbReference>
<dbReference type="EMBL" id="LLZJ01000343">
    <property type="protein sequence ID" value="KUL50691.1"/>
    <property type="molecule type" value="Genomic_DNA"/>
</dbReference>
<dbReference type="Gene3D" id="3.30.70.20">
    <property type="match status" value="1"/>
</dbReference>
<dbReference type="SUPFAM" id="SSF142984">
    <property type="entry name" value="Nqo1 middle domain-like"/>
    <property type="match status" value="1"/>
</dbReference>
<dbReference type="PANTHER" id="PTHR11780">
    <property type="entry name" value="NADH-UBIQUINONE OXIDOREDUCTASE FLAVOPROTEIN 1 NDUFV1"/>
    <property type="match status" value="1"/>
</dbReference>
<evidence type="ECO:0000256" key="8">
    <source>
        <dbReference type="ARBA" id="ARBA00023004"/>
    </source>
</evidence>
<dbReference type="InterPro" id="IPR019575">
    <property type="entry name" value="Nuop51_4Fe4S-bd"/>
</dbReference>
<dbReference type="GO" id="GO:0045333">
    <property type="term" value="P:cellular respiration"/>
    <property type="evidence" value="ECO:0007669"/>
    <property type="project" value="TreeGrafter"/>
</dbReference>
<dbReference type="Gene3D" id="3.10.20.600">
    <property type="match status" value="1"/>
</dbReference>
<keyword evidence="8" id="KW-0408">Iron</keyword>
<dbReference type="AlphaFoldDB" id="A0A0X3W1J0"/>
<evidence type="ECO:0000256" key="1">
    <source>
        <dbReference type="ARBA" id="ARBA00001917"/>
    </source>
</evidence>
<comment type="cofactor">
    <cofactor evidence="2">
        <name>[4Fe-4S] cluster</name>
        <dbReference type="ChEBI" id="CHEBI:49883"/>
    </cofactor>
</comment>
<comment type="similarity">
    <text evidence="3">Belongs to the complex I 51 kDa subunit family.</text>
</comment>
<sequence>MGPVITTKPRLACVDPPRLLAGLDEVYRLDRVGHLTVHGTMPALRADELVALAENIDLRGRGGAGFPFATKVQAVVESAGRREGRCAVVVNGSEGEPSCLKDTALLLHTPHLVIDGAVLAAEALGAEEVAIAVHRTDVEESVAAAIAERGPSGVPVSVNRTPDRFVAGEGGAVINGISGAPAIPNGRKIRTSDSGLSGLPTLLSNTETFAQLAVAARMGALPYRSVGLPTEPGTTLLTVGGKYVMETPTGVPLTYVLELCGLTPGQAVLVGGYHGKWLDPRSINAATISRESMKKYGARLGAGAVLPIPENTCPLGETARVARWLAAETAGQCGPCFIGLPALADAIGQVERGGGQASIDNVRAYVNSVRGRGACSHPDGTAGFVTTALDAFPEEFEAHALGAGCGRPTMGVLPLPEDALPPALPPAPLNPAARDGRPQRGPMEKLLVDWSLCQGHGLCADILPPEVLTLGIDGYPASAKMDVPRQLRAQAVRAVRRCPALALRIEE</sequence>
<dbReference type="SMART" id="SM00928">
    <property type="entry name" value="NADH_4Fe-4S"/>
    <property type="match status" value="1"/>
</dbReference>
<evidence type="ECO:0000256" key="6">
    <source>
        <dbReference type="ARBA" id="ARBA00022643"/>
    </source>
</evidence>
<evidence type="ECO:0000256" key="9">
    <source>
        <dbReference type="ARBA" id="ARBA00023014"/>
    </source>
</evidence>
<dbReference type="Pfam" id="PF01512">
    <property type="entry name" value="Complex1_51K"/>
    <property type="match status" value="1"/>
</dbReference>
<reference evidence="12" key="1">
    <citation type="submission" date="2015-10" db="EMBL/GenBank/DDBJ databases">
        <authorList>
            <person name="Ju K.-S."/>
            <person name="Doroghazi J.R."/>
            <person name="Metcalf W.W."/>
        </authorList>
    </citation>
    <scope>NUCLEOTIDE SEQUENCE [LARGE SCALE GENOMIC DNA]</scope>
    <source>
        <strain evidence="12">NRRL F-8817</strain>
    </source>
</reference>
<dbReference type="Proteomes" id="UP000053413">
    <property type="component" value="Unassembled WGS sequence"/>
</dbReference>
<evidence type="ECO:0000256" key="4">
    <source>
        <dbReference type="ARBA" id="ARBA00022485"/>
    </source>
</evidence>
<dbReference type="SUPFAM" id="SSF140490">
    <property type="entry name" value="Nqo1C-terminal domain-like"/>
    <property type="match status" value="1"/>
</dbReference>
<dbReference type="SUPFAM" id="SSF54862">
    <property type="entry name" value="4Fe-4S ferredoxins"/>
    <property type="match status" value="1"/>
</dbReference>
<name>A0A0X3W1J0_STRVO</name>
<comment type="cofactor">
    <cofactor evidence="1">
        <name>FMN</name>
        <dbReference type="ChEBI" id="CHEBI:58210"/>
    </cofactor>
</comment>
<gene>
    <name evidence="11" type="ORF">ADL28_25915</name>
</gene>
<protein>
    <submittedName>
        <fullName evidence="11">Oxidoreductase</fullName>
    </submittedName>
</protein>
<evidence type="ECO:0000259" key="10">
    <source>
        <dbReference type="SMART" id="SM00928"/>
    </source>
</evidence>
<keyword evidence="6" id="KW-0288">FMN</keyword>
<dbReference type="GO" id="GO:0046872">
    <property type="term" value="F:metal ion binding"/>
    <property type="evidence" value="ECO:0007669"/>
    <property type="project" value="UniProtKB-KW"/>
</dbReference>
<dbReference type="PANTHER" id="PTHR11780:SF10">
    <property type="entry name" value="NADH DEHYDROGENASE [UBIQUINONE] FLAVOPROTEIN 1, MITOCHONDRIAL"/>
    <property type="match status" value="1"/>
</dbReference>
<accession>A0A0X3W1J0</accession>
<evidence type="ECO:0000256" key="5">
    <source>
        <dbReference type="ARBA" id="ARBA00022630"/>
    </source>
</evidence>
<dbReference type="Gene3D" id="1.20.1440.230">
    <property type="entry name" value="NADH-ubiquinone oxidoreductase 51kDa subunit, iron-sulphur binding domain"/>
    <property type="match status" value="1"/>
</dbReference>
<keyword evidence="7" id="KW-0479">Metal-binding</keyword>
<keyword evidence="4" id="KW-0004">4Fe-4S</keyword>
<evidence type="ECO:0000313" key="12">
    <source>
        <dbReference type="Proteomes" id="UP000053413"/>
    </source>
</evidence>
<organism evidence="11 12">
    <name type="scientific">Streptomyces violaceusniger</name>
    <dbReference type="NCBI Taxonomy" id="68280"/>
    <lineage>
        <taxon>Bacteria</taxon>
        <taxon>Bacillati</taxon>
        <taxon>Actinomycetota</taxon>
        <taxon>Actinomycetes</taxon>
        <taxon>Kitasatosporales</taxon>
        <taxon>Streptomycetaceae</taxon>
        <taxon>Streptomyces</taxon>
        <taxon>Streptomyces violaceusniger group</taxon>
    </lineage>
</organism>
<dbReference type="GO" id="GO:0051539">
    <property type="term" value="F:4 iron, 4 sulfur cluster binding"/>
    <property type="evidence" value="ECO:0007669"/>
    <property type="project" value="UniProtKB-KW"/>
</dbReference>
<dbReference type="InterPro" id="IPR037207">
    <property type="entry name" value="Nuop51_4Fe4S-bd_sf"/>
</dbReference>
<evidence type="ECO:0000256" key="2">
    <source>
        <dbReference type="ARBA" id="ARBA00001966"/>
    </source>
</evidence>
<comment type="caution">
    <text evidence="11">The sequence shown here is derived from an EMBL/GenBank/DDBJ whole genome shotgun (WGS) entry which is preliminary data.</text>
</comment>
<keyword evidence="5" id="KW-0285">Flavoprotein</keyword>
<evidence type="ECO:0000256" key="3">
    <source>
        <dbReference type="ARBA" id="ARBA00007523"/>
    </source>
</evidence>